<evidence type="ECO:0000256" key="1">
    <source>
        <dbReference type="ARBA" id="ARBA00022737"/>
    </source>
</evidence>
<dbReference type="PROSITE" id="PS50088">
    <property type="entry name" value="ANK_REPEAT"/>
    <property type="match status" value="4"/>
</dbReference>
<dbReference type="Pfam" id="PF12796">
    <property type="entry name" value="Ank_2"/>
    <property type="match status" value="3"/>
</dbReference>
<dbReference type="EMBL" id="JQGA01000118">
    <property type="protein sequence ID" value="KGO77625.1"/>
    <property type="molecule type" value="Genomic_DNA"/>
</dbReference>
<dbReference type="InterPro" id="IPR002110">
    <property type="entry name" value="Ankyrin_rpt"/>
</dbReference>
<keyword evidence="2 3" id="KW-0040">ANK repeat</keyword>
<dbReference type="OrthoDB" id="341259at2759"/>
<comment type="caution">
    <text evidence="4">The sequence shown here is derived from an EMBL/GenBank/DDBJ whole genome shotgun (WGS) entry which is preliminary data.</text>
</comment>
<dbReference type="PANTHER" id="PTHR24123:SF33">
    <property type="entry name" value="PROTEIN HOS4"/>
    <property type="match status" value="1"/>
</dbReference>
<dbReference type="OMA" id="ENDPISW"/>
<feature type="repeat" description="ANK" evidence="3">
    <location>
        <begin position="175"/>
        <end position="207"/>
    </location>
</feature>
<evidence type="ECO:0000313" key="4">
    <source>
        <dbReference type="EMBL" id="KGO77625.1"/>
    </source>
</evidence>
<reference evidence="4 5" key="1">
    <citation type="journal article" date="2015" name="Mol. Plant Microbe Interact.">
        <title>Genome, transcriptome, and functional analyses of Penicillium expansum provide new insights into secondary metabolism and pathogenicity.</title>
        <authorList>
            <person name="Ballester A.R."/>
            <person name="Marcet-Houben M."/>
            <person name="Levin E."/>
            <person name="Sela N."/>
            <person name="Selma-Lazaro C."/>
            <person name="Carmona L."/>
            <person name="Wisniewski M."/>
            <person name="Droby S."/>
            <person name="Gonzalez-Candelas L."/>
            <person name="Gabaldon T."/>
        </authorList>
    </citation>
    <scope>NUCLEOTIDE SEQUENCE [LARGE SCALE GENOMIC DNA]</scope>
    <source>
        <strain evidence="4 5">PHI-1</strain>
    </source>
</reference>
<dbReference type="PRINTS" id="PR01415">
    <property type="entry name" value="ANKYRIN"/>
</dbReference>
<dbReference type="STRING" id="40296.A0A0A2LMQ1"/>
<dbReference type="Pfam" id="PF13637">
    <property type="entry name" value="Ank_4"/>
    <property type="match status" value="1"/>
</dbReference>
<organism evidence="4 5">
    <name type="scientific">Penicillium italicum</name>
    <name type="common">Blue mold</name>
    <dbReference type="NCBI Taxonomy" id="40296"/>
    <lineage>
        <taxon>Eukaryota</taxon>
        <taxon>Fungi</taxon>
        <taxon>Dikarya</taxon>
        <taxon>Ascomycota</taxon>
        <taxon>Pezizomycotina</taxon>
        <taxon>Eurotiomycetes</taxon>
        <taxon>Eurotiomycetidae</taxon>
        <taxon>Eurotiales</taxon>
        <taxon>Aspergillaceae</taxon>
        <taxon>Penicillium</taxon>
    </lineage>
</organism>
<evidence type="ECO:0000256" key="2">
    <source>
        <dbReference type="ARBA" id="ARBA00023043"/>
    </source>
</evidence>
<keyword evidence="1" id="KW-0677">Repeat</keyword>
<dbReference type="Pfam" id="PF00023">
    <property type="entry name" value="Ank"/>
    <property type="match status" value="1"/>
</dbReference>
<evidence type="ECO:0000256" key="3">
    <source>
        <dbReference type="PROSITE-ProRule" id="PRU00023"/>
    </source>
</evidence>
<feature type="repeat" description="ANK" evidence="3">
    <location>
        <begin position="208"/>
        <end position="240"/>
    </location>
</feature>
<gene>
    <name evidence="4" type="ORF">PITC_074510</name>
</gene>
<dbReference type="PhylomeDB" id="A0A0A2LMQ1"/>
<keyword evidence="5" id="KW-1185">Reference proteome</keyword>
<dbReference type="SUPFAM" id="SSF48403">
    <property type="entry name" value="Ankyrin repeat"/>
    <property type="match status" value="3"/>
</dbReference>
<dbReference type="InterPro" id="IPR036770">
    <property type="entry name" value="Ankyrin_rpt-contain_sf"/>
</dbReference>
<dbReference type="HOGENOM" id="CLU_390833_0_0_1"/>
<feature type="repeat" description="ANK" evidence="3">
    <location>
        <begin position="606"/>
        <end position="633"/>
    </location>
</feature>
<dbReference type="SMART" id="SM00248">
    <property type="entry name" value="ANK"/>
    <property type="match status" value="14"/>
</dbReference>
<sequence length="708" mass="77861">MSFTNLPNEVILLLIPHLQYENEINALCCTTQWLHKLLNPILYKRSLTQRNGGYTLEWAAINGSVSTVQLILKAGAPPNACGGEQWQPFALAALHGHSAIIRLLYERGINPCSTDNDWKNRLDKGSKNHLDNRPYFEGWEEGHPLSMAASSGHVSVVNLLLEYGVRPDLLTGYHEEKTALHLAAEKGHLDVIHVLADAGSPINAQDGSGATPLALAAQEDYLDVVQFLLSRGANPNVSLEGWGTSLCMASRFGNIDVVRCLLDHGATPNPSYPDGMKPLFQLSHAAEGGYDDIVELLLSRFDYIKSSTEPYQQAILLCVAALTGRTTLLTNLLTKENYDPNLCVTDRRVFLLYEPFSRSPTTALGWAVEFNQLAAIDILLSHGASISPATNDSTNNSTANKETPPLIRAIKKGHKEAVATLLAHGANPNNPPGEALSSAIQKPLIFSLLISHNADPTSPLPRSSLFTRVLDCDNVETLRILLDHPKYEEIAKDPVSEGRQIGPSEASLFLPALWGGEGVFRFLRDRGLLTAPKNIHDEYAWQYLAMAIWHGSVPFVRLLLDMGFDLRAVDNVGHLVHTAAKADEDPEGLLDFLLQNGCSINDTDMRGRTAFFLAAGDGRQDAMRRLLERGADLLVAFEGETPLSVAAREQKIGAVEFILEEFDERELSLGEVEGALKRAQKNALEVDRADIAMVLHRSYWRMRYPVSP</sequence>
<name>A0A0A2LMQ1_PENIT</name>
<dbReference type="Gene3D" id="1.25.40.20">
    <property type="entry name" value="Ankyrin repeat-containing domain"/>
    <property type="match status" value="4"/>
</dbReference>
<protein>
    <submittedName>
        <fullName evidence="4">Uncharacterized protein</fullName>
    </submittedName>
</protein>
<proteinExistence type="predicted"/>
<dbReference type="PROSITE" id="PS50297">
    <property type="entry name" value="ANK_REP_REGION"/>
    <property type="match status" value="4"/>
</dbReference>
<dbReference type="AlphaFoldDB" id="A0A0A2LMQ1"/>
<accession>A0A0A2LMQ1</accession>
<dbReference type="Proteomes" id="UP000030104">
    <property type="component" value="Unassembled WGS sequence"/>
</dbReference>
<dbReference type="InterPro" id="IPR051165">
    <property type="entry name" value="Multifunctional_ANK_Repeat"/>
</dbReference>
<evidence type="ECO:0000313" key="5">
    <source>
        <dbReference type="Proteomes" id="UP000030104"/>
    </source>
</evidence>
<dbReference type="PANTHER" id="PTHR24123">
    <property type="entry name" value="ANKYRIN REPEAT-CONTAINING"/>
    <property type="match status" value="1"/>
</dbReference>
<feature type="repeat" description="ANK" evidence="3">
    <location>
        <begin position="140"/>
        <end position="172"/>
    </location>
</feature>